<dbReference type="PRINTS" id="PR00946">
    <property type="entry name" value="HGSCAVENGER"/>
</dbReference>
<dbReference type="Gene3D" id="3.30.70.100">
    <property type="match status" value="2"/>
</dbReference>
<protein>
    <recommendedName>
        <fullName evidence="1">Copper chaperone CopZ</fullName>
    </recommendedName>
</protein>
<feature type="domain" description="HMA" evidence="4">
    <location>
        <begin position="79"/>
        <end position="107"/>
    </location>
</feature>
<dbReference type="PANTHER" id="PTHR46594:SF4">
    <property type="entry name" value="P-TYPE CATION-TRANSPORTING ATPASE"/>
    <property type="match status" value="1"/>
</dbReference>
<name>A0ABS7CET1_9BACL</name>
<dbReference type="PROSITE" id="PS01047">
    <property type="entry name" value="HMA_1"/>
    <property type="match status" value="1"/>
</dbReference>
<proteinExistence type="predicted"/>
<dbReference type="InterPro" id="IPR006121">
    <property type="entry name" value="HMA_dom"/>
</dbReference>
<sequence>MSPVPEKEYEQQTTLQISGMTCAACANRIEKGLSRLTGVSQASVNFALEQASVHYDPEQVDREQLENKIQALGYGTVHETVDLAIEGMTCAACAARIEKGLNKLEGV</sequence>
<feature type="non-terminal residue" evidence="5">
    <location>
        <position position="107"/>
    </location>
</feature>
<accession>A0ABS7CET1</accession>
<evidence type="ECO:0000259" key="4">
    <source>
        <dbReference type="PROSITE" id="PS50846"/>
    </source>
</evidence>
<keyword evidence="2" id="KW-0479">Metal-binding</keyword>
<dbReference type="CDD" id="cd00371">
    <property type="entry name" value="HMA"/>
    <property type="match status" value="2"/>
</dbReference>
<dbReference type="PANTHER" id="PTHR46594">
    <property type="entry name" value="P-TYPE CATION-TRANSPORTING ATPASE"/>
    <property type="match status" value="1"/>
</dbReference>
<evidence type="ECO:0000313" key="5">
    <source>
        <dbReference type="EMBL" id="MBW7459446.1"/>
    </source>
</evidence>
<evidence type="ECO:0000256" key="2">
    <source>
        <dbReference type="ARBA" id="ARBA00022723"/>
    </source>
</evidence>
<dbReference type="Pfam" id="PF00403">
    <property type="entry name" value="HMA"/>
    <property type="match status" value="2"/>
</dbReference>
<keyword evidence="6" id="KW-1185">Reference proteome</keyword>
<feature type="domain" description="HMA" evidence="4">
    <location>
        <begin position="11"/>
        <end position="77"/>
    </location>
</feature>
<evidence type="ECO:0000313" key="6">
    <source>
        <dbReference type="Proteomes" id="UP001519887"/>
    </source>
</evidence>
<reference evidence="5 6" key="1">
    <citation type="submission" date="2021-07" db="EMBL/GenBank/DDBJ databases">
        <title>Paenibacillus radiodurans sp. nov., isolated from the southeastern edge of Tengger Desert.</title>
        <authorList>
            <person name="Zhang G."/>
        </authorList>
    </citation>
    <scope>NUCLEOTIDE SEQUENCE [LARGE SCALE GENOMIC DNA]</scope>
    <source>
        <strain evidence="5 6">CCM 7311</strain>
    </source>
</reference>
<evidence type="ECO:0000256" key="1">
    <source>
        <dbReference type="ARBA" id="ARBA00015313"/>
    </source>
</evidence>
<dbReference type="EMBL" id="JAHZIK010001648">
    <property type="protein sequence ID" value="MBW7459446.1"/>
    <property type="molecule type" value="Genomic_DNA"/>
</dbReference>
<dbReference type="InterPro" id="IPR001802">
    <property type="entry name" value="MerP/CopZ"/>
</dbReference>
<dbReference type="InterPro" id="IPR006122">
    <property type="entry name" value="HMA_Cu_ion-bd"/>
</dbReference>
<dbReference type="InterPro" id="IPR017969">
    <property type="entry name" value="Heavy-metal-associated_CS"/>
</dbReference>
<dbReference type="InterPro" id="IPR036163">
    <property type="entry name" value="HMA_dom_sf"/>
</dbReference>
<keyword evidence="3" id="KW-0186">Copper</keyword>
<gene>
    <name evidence="5" type="ORF">K0U00_35860</name>
</gene>
<evidence type="ECO:0000256" key="3">
    <source>
        <dbReference type="ARBA" id="ARBA00023008"/>
    </source>
</evidence>
<dbReference type="SUPFAM" id="SSF55008">
    <property type="entry name" value="HMA, heavy metal-associated domain"/>
    <property type="match status" value="2"/>
</dbReference>
<dbReference type="NCBIfam" id="TIGR00003">
    <property type="entry name" value="copper ion binding protein"/>
    <property type="match status" value="1"/>
</dbReference>
<comment type="caution">
    <text evidence="5">The sequence shown here is derived from an EMBL/GenBank/DDBJ whole genome shotgun (WGS) entry which is preliminary data.</text>
</comment>
<organism evidence="5 6">
    <name type="scientific">Paenibacillus sepulcri</name>
    <dbReference type="NCBI Taxonomy" id="359917"/>
    <lineage>
        <taxon>Bacteria</taxon>
        <taxon>Bacillati</taxon>
        <taxon>Bacillota</taxon>
        <taxon>Bacilli</taxon>
        <taxon>Bacillales</taxon>
        <taxon>Paenibacillaceae</taxon>
        <taxon>Paenibacillus</taxon>
    </lineage>
</organism>
<dbReference type="PROSITE" id="PS50846">
    <property type="entry name" value="HMA_2"/>
    <property type="match status" value="2"/>
</dbReference>
<dbReference type="Proteomes" id="UP001519887">
    <property type="component" value="Unassembled WGS sequence"/>
</dbReference>